<dbReference type="Proteomes" id="UP000799324">
    <property type="component" value="Unassembled WGS sequence"/>
</dbReference>
<name>A0A6A6TQK7_9PLEO</name>
<feature type="transmembrane region" description="Helical" evidence="6">
    <location>
        <begin position="191"/>
        <end position="214"/>
    </location>
</feature>
<evidence type="ECO:0000256" key="2">
    <source>
        <dbReference type="ARBA" id="ARBA00022692"/>
    </source>
</evidence>
<comment type="similarity">
    <text evidence="5">Belongs to the SAT4 family.</text>
</comment>
<dbReference type="EMBL" id="MU004289">
    <property type="protein sequence ID" value="KAF2662349.1"/>
    <property type="molecule type" value="Genomic_DNA"/>
</dbReference>
<evidence type="ECO:0000259" key="7">
    <source>
        <dbReference type="Pfam" id="PF20684"/>
    </source>
</evidence>
<accession>A0A6A6TQK7</accession>
<dbReference type="InterPro" id="IPR052337">
    <property type="entry name" value="SAT4-like"/>
</dbReference>
<dbReference type="PANTHER" id="PTHR33048">
    <property type="entry name" value="PTH11-LIKE INTEGRAL MEMBRANE PROTEIN (AFU_ORTHOLOGUE AFUA_5G11245)"/>
    <property type="match status" value="1"/>
</dbReference>
<evidence type="ECO:0000313" key="9">
    <source>
        <dbReference type="Proteomes" id="UP000799324"/>
    </source>
</evidence>
<protein>
    <recommendedName>
        <fullName evidence="7">Rhodopsin domain-containing protein</fullName>
    </recommendedName>
</protein>
<evidence type="ECO:0000313" key="8">
    <source>
        <dbReference type="EMBL" id="KAF2662349.1"/>
    </source>
</evidence>
<proteinExistence type="inferred from homology"/>
<evidence type="ECO:0000256" key="4">
    <source>
        <dbReference type="ARBA" id="ARBA00023136"/>
    </source>
</evidence>
<evidence type="ECO:0000256" key="6">
    <source>
        <dbReference type="SAM" id="Phobius"/>
    </source>
</evidence>
<evidence type="ECO:0000256" key="5">
    <source>
        <dbReference type="ARBA" id="ARBA00038359"/>
    </source>
</evidence>
<evidence type="ECO:0000256" key="1">
    <source>
        <dbReference type="ARBA" id="ARBA00004141"/>
    </source>
</evidence>
<dbReference type="Pfam" id="PF20684">
    <property type="entry name" value="Fung_rhodopsin"/>
    <property type="match status" value="1"/>
</dbReference>
<reference evidence="8" key="1">
    <citation type="journal article" date="2020" name="Stud. Mycol.">
        <title>101 Dothideomycetes genomes: a test case for predicting lifestyles and emergence of pathogens.</title>
        <authorList>
            <person name="Haridas S."/>
            <person name="Albert R."/>
            <person name="Binder M."/>
            <person name="Bloem J."/>
            <person name="Labutti K."/>
            <person name="Salamov A."/>
            <person name="Andreopoulos B."/>
            <person name="Baker S."/>
            <person name="Barry K."/>
            <person name="Bills G."/>
            <person name="Bluhm B."/>
            <person name="Cannon C."/>
            <person name="Castanera R."/>
            <person name="Culley D."/>
            <person name="Daum C."/>
            <person name="Ezra D."/>
            <person name="Gonzalez J."/>
            <person name="Henrissat B."/>
            <person name="Kuo A."/>
            <person name="Liang C."/>
            <person name="Lipzen A."/>
            <person name="Lutzoni F."/>
            <person name="Magnuson J."/>
            <person name="Mondo S."/>
            <person name="Nolan M."/>
            <person name="Ohm R."/>
            <person name="Pangilinan J."/>
            <person name="Park H.-J."/>
            <person name="Ramirez L."/>
            <person name="Alfaro M."/>
            <person name="Sun H."/>
            <person name="Tritt A."/>
            <person name="Yoshinaga Y."/>
            <person name="Zwiers L.-H."/>
            <person name="Turgeon B."/>
            <person name="Goodwin S."/>
            <person name="Spatafora J."/>
            <person name="Crous P."/>
            <person name="Grigoriev I."/>
        </authorList>
    </citation>
    <scope>NUCLEOTIDE SEQUENCE</scope>
    <source>
        <strain evidence="8">CBS 122681</strain>
    </source>
</reference>
<keyword evidence="9" id="KW-1185">Reference proteome</keyword>
<feature type="transmembrane region" description="Helical" evidence="6">
    <location>
        <begin position="247"/>
        <end position="269"/>
    </location>
</feature>
<sequence>MLYWGFHSHIEKRLRITISNHFEVAEYRTFVARFSNAGRLISFTSATNAQVSLLSLGPSYQHLGRSYMGNMDEFEGLDHFINQATAASWPFFAVATIVFGMRVTSRAFFTEASAGWEDAIIAISWMLDAVRMITFQLALDATRKLDPSNLPATVPRATFWSLFTDAWSFLSVTLPKVGVAILLVRIFRPRAWVHATILSAAIGVFVFCSVGFIICFVKCNPVPGQWDPYKYPHTKCWPQNVQIDYTLVGSSCSAFLDLAFALYPGFVIWRLNMPKWQKLSTMGFMGLGVAAFAVAVVKVTSITTLLGKPTLNQLYTGALHTALWNSIENDLIITAACLPSIRPLLRIFWSFTRTHLTVSKATRVNSASDSQHSLTTRKNHATMDENTVELAMGKGSPSFPNWSIHVDQSFQVNYEHPPSSR</sequence>
<comment type="subcellular location">
    <subcellularLocation>
        <location evidence="1">Membrane</location>
        <topology evidence="1">Multi-pass membrane protein</topology>
    </subcellularLocation>
</comment>
<evidence type="ECO:0000256" key="3">
    <source>
        <dbReference type="ARBA" id="ARBA00022989"/>
    </source>
</evidence>
<dbReference type="AlphaFoldDB" id="A0A6A6TQK7"/>
<dbReference type="GO" id="GO:0016020">
    <property type="term" value="C:membrane"/>
    <property type="evidence" value="ECO:0007669"/>
    <property type="project" value="UniProtKB-SubCell"/>
</dbReference>
<feature type="domain" description="Rhodopsin" evidence="7">
    <location>
        <begin position="101"/>
        <end position="346"/>
    </location>
</feature>
<keyword evidence="3 6" id="KW-1133">Transmembrane helix</keyword>
<dbReference type="InterPro" id="IPR049326">
    <property type="entry name" value="Rhodopsin_dom_fungi"/>
</dbReference>
<dbReference type="PANTHER" id="PTHR33048:SF155">
    <property type="entry name" value="INTEGRAL MEMBRANE PROTEIN"/>
    <property type="match status" value="1"/>
</dbReference>
<gene>
    <name evidence="8" type="ORF">K491DRAFT_175281</name>
</gene>
<organism evidence="8 9">
    <name type="scientific">Lophiostoma macrostomum CBS 122681</name>
    <dbReference type="NCBI Taxonomy" id="1314788"/>
    <lineage>
        <taxon>Eukaryota</taxon>
        <taxon>Fungi</taxon>
        <taxon>Dikarya</taxon>
        <taxon>Ascomycota</taxon>
        <taxon>Pezizomycotina</taxon>
        <taxon>Dothideomycetes</taxon>
        <taxon>Pleosporomycetidae</taxon>
        <taxon>Pleosporales</taxon>
        <taxon>Lophiostomataceae</taxon>
        <taxon>Lophiostoma</taxon>
    </lineage>
</organism>
<feature type="transmembrane region" description="Helical" evidence="6">
    <location>
        <begin position="159"/>
        <end position="184"/>
    </location>
</feature>
<keyword evidence="2 6" id="KW-0812">Transmembrane</keyword>
<keyword evidence="4 6" id="KW-0472">Membrane</keyword>
<feature type="transmembrane region" description="Helical" evidence="6">
    <location>
        <begin position="281"/>
        <end position="306"/>
    </location>
</feature>
<dbReference type="OrthoDB" id="5331848at2759"/>